<dbReference type="InterPro" id="IPR021109">
    <property type="entry name" value="Peptidase_aspartic_dom_sf"/>
</dbReference>
<dbReference type="Pfam" id="PF13975">
    <property type="entry name" value="gag-asp_proteas"/>
    <property type="match status" value="1"/>
</dbReference>
<dbReference type="GO" id="GO:0006508">
    <property type="term" value="P:proteolysis"/>
    <property type="evidence" value="ECO:0007669"/>
    <property type="project" value="InterPro"/>
</dbReference>
<evidence type="ECO:0000256" key="1">
    <source>
        <dbReference type="SAM" id="Phobius"/>
    </source>
</evidence>
<evidence type="ECO:0008006" key="3">
    <source>
        <dbReference type="Google" id="ProtNLM"/>
    </source>
</evidence>
<dbReference type="InterPro" id="IPR034122">
    <property type="entry name" value="Retropepsin-like_bacterial"/>
</dbReference>
<dbReference type="NCBIfam" id="TIGR02281">
    <property type="entry name" value="clan_AA_DTGA"/>
    <property type="match status" value="1"/>
</dbReference>
<dbReference type="SUPFAM" id="SSF50630">
    <property type="entry name" value="Acid proteases"/>
    <property type="match status" value="1"/>
</dbReference>
<keyword evidence="1" id="KW-1133">Transmembrane helix</keyword>
<feature type="transmembrane region" description="Helical" evidence="1">
    <location>
        <begin position="12"/>
        <end position="31"/>
    </location>
</feature>
<protein>
    <recommendedName>
        <fullName evidence="3">TIGR02281 family clan AA aspartic protease</fullName>
    </recommendedName>
</protein>
<dbReference type="InterPro" id="IPR001969">
    <property type="entry name" value="Aspartic_peptidase_AS"/>
</dbReference>
<dbReference type="GO" id="GO:0004190">
    <property type="term" value="F:aspartic-type endopeptidase activity"/>
    <property type="evidence" value="ECO:0007669"/>
    <property type="project" value="InterPro"/>
</dbReference>
<keyword evidence="1" id="KW-0472">Membrane</keyword>
<reference evidence="2" key="1">
    <citation type="submission" date="2019-06" db="EMBL/GenBank/DDBJ databases">
        <authorList>
            <person name="Murdoch R.W."/>
            <person name="Fathepure B."/>
        </authorList>
    </citation>
    <scope>NUCLEOTIDE SEQUENCE</scope>
</reference>
<gene>
    <name evidence="2" type="ORF">KBTEX_00632</name>
</gene>
<proteinExistence type="predicted"/>
<evidence type="ECO:0000313" key="2">
    <source>
        <dbReference type="EMBL" id="QEA04324.1"/>
    </source>
</evidence>
<sequence length="174" mass="18781">MDEQARGQRRMGRGMMMAFWVLVLGLGTWWFQGVLEDRRNPNAGVAQTGGDGRVVLERNRSGHFVATGRINGEPVTFLLDTGATYVTVSPGTASRLGLREGPAATFSTANGRVRGHLTRLDTVALGGLAARDVRGAVNPGLGDDTALLGMSYLGRFDIQLSGERMIIRAPQQRR</sequence>
<dbReference type="AlphaFoldDB" id="A0A5B8R9Y3"/>
<dbReference type="CDD" id="cd05483">
    <property type="entry name" value="retropepsin_like_bacteria"/>
    <property type="match status" value="1"/>
</dbReference>
<name>A0A5B8R9Y3_9ZZZZ</name>
<dbReference type="Gene3D" id="2.40.70.10">
    <property type="entry name" value="Acid Proteases"/>
    <property type="match status" value="1"/>
</dbReference>
<dbReference type="EMBL" id="MN079082">
    <property type="protein sequence ID" value="QEA04324.1"/>
    <property type="molecule type" value="Genomic_DNA"/>
</dbReference>
<keyword evidence="1" id="KW-0812">Transmembrane</keyword>
<accession>A0A5B8R9Y3</accession>
<organism evidence="2">
    <name type="scientific">uncultured organism</name>
    <dbReference type="NCBI Taxonomy" id="155900"/>
    <lineage>
        <taxon>unclassified sequences</taxon>
        <taxon>environmental samples</taxon>
    </lineage>
</organism>
<dbReference type="PROSITE" id="PS00141">
    <property type="entry name" value="ASP_PROTEASE"/>
    <property type="match status" value="1"/>
</dbReference>
<dbReference type="InterPro" id="IPR011969">
    <property type="entry name" value="Clan_AA_Asp_peptidase_C"/>
</dbReference>